<protein>
    <submittedName>
        <fullName evidence="3">Diacylglycerol kinase zeta-like</fullName>
    </submittedName>
</protein>
<dbReference type="InterPro" id="IPR056383">
    <property type="entry name" value="DGKI-like_dom"/>
</dbReference>
<evidence type="ECO:0000259" key="1">
    <source>
        <dbReference type="Pfam" id="PF23578"/>
    </source>
</evidence>
<gene>
    <name evidence="3" type="primary">LOC102805655</name>
</gene>
<reference evidence="3" key="1">
    <citation type="submission" date="2025-08" db="UniProtKB">
        <authorList>
            <consortium name="RefSeq"/>
        </authorList>
    </citation>
    <scope>IDENTIFICATION</scope>
    <source>
        <tissue evidence="3">Testes</tissue>
    </source>
</reference>
<evidence type="ECO:0000313" key="2">
    <source>
        <dbReference type="Proteomes" id="UP000694865"/>
    </source>
</evidence>
<dbReference type="Pfam" id="PF23578">
    <property type="entry name" value="DGKI"/>
    <property type="match status" value="1"/>
</dbReference>
<dbReference type="Proteomes" id="UP000694865">
    <property type="component" value="Unplaced"/>
</dbReference>
<evidence type="ECO:0000313" key="3">
    <source>
        <dbReference type="RefSeq" id="XP_006818049.1"/>
    </source>
</evidence>
<accession>A0ABM0MDF8</accession>
<dbReference type="GeneID" id="102805655"/>
<keyword evidence="2" id="KW-1185">Reference proteome</keyword>
<dbReference type="RefSeq" id="XP_006818049.1">
    <property type="nucleotide sequence ID" value="XM_006817986.1"/>
</dbReference>
<proteinExistence type="predicted"/>
<sequence length="162" mass="18170">SLGYSDRLRVQVSRISMYDYERLNYEKEKLKKASVPLGIIVVDSDSDLEEIRAHINRLLEVFILQDAASANGNKVSLSPMWCFLDSTTADRFFRVDKSQEHLHYITDISSDDLYVLDPELTIASAVTQESMPDILNTDSAAIENAGNLVAVGNGDAKYVFIY</sequence>
<organism evidence="2 3">
    <name type="scientific">Saccoglossus kowalevskii</name>
    <name type="common">Acorn worm</name>
    <dbReference type="NCBI Taxonomy" id="10224"/>
    <lineage>
        <taxon>Eukaryota</taxon>
        <taxon>Metazoa</taxon>
        <taxon>Hemichordata</taxon>
        <taxon>Enteropneusta</taxon>
        <taxon>Harrimaniidae</taxon>
        <taxon>Saccoglossus</taxon>
    </lineage>
</organism>
<feature type="non-terminal residue" evidence="3">
    <location>
        <position position="1"/>
    </location>
</feature>
<feature type="domain" description="Diacylglycerol kinase iota-like" evidence="1">
    <location>
        <begin position="7"/>
        <end position="117"/>
    </location>
</feature>
<name>A0ABM0MDF8_SACKO</name>